<keyword evidence="2" id="KW-0378">Hydrolase</keyword>
<proteinExistence type="inferred from homology"/>
<keyword evidence="5" id="KW-1185">Reference proteome</keyword>
<dbReference type="InterPro" id="IPR050272">
    <property type="entry name" value="Isochorismatase-like_hydrls"/>
</dbReference>
<evidence type="ECO:0000259" key="3">
    <source>
        <dbReference type="Pfam" id="PF00857"/>
    </source>
</evidence>
<dbReference type="CDD" id="cd01014">
    <property type="entry name" value="nicotinamidase_related"/>
    <property type="match status" value="1"/>
</dbReference>
<dbReference type="EMBL" id="MKIQ01000027">
    <property type="protein sequence ID" value="OFI46644.1"/>
    <property type="molecule type" value="Genomic_DNA"/>
</dbReference>
<comment type="similarity">
    <text evidence="1">Belongs to the isochorismatase family.</text>
</comment>
<feature type="domain" description="Isochorismatase-like" evidence="3">
    <location>
        <begin position="4"/>
        <end position="154"/>
    </location>
</feature>
<dbReference type="GO" id="GO:0016787">
    <property type="term" value="F:hydrolase activity"/>
    <property type="evidence" value="ECO:0007669"/>
    <property type="project" value="UniProtKB-KW"/>
</dbReference>
<dbReference type="PANTHER" id="PTHR43540:SF1">
    <property type="entry name" value="ISOCHORISMATASE HYDROLASE"/>
    <property type="match status" value="1"/>
</dbReference>
<dbReference type="Gene3D" id="3.40.50.850">
    <property type="entry name" value="Isochorismatase-like"/>
    <property type="match status" value="1"/>
</dbReference>
<protein>
    <submittedName>
        <fullName evidence="4">Isochorismatase</fullName>
    </submittedName>
</protein>
<evidence type="ECO:0000256" key="1">
    <source>
        <dbReference type="ARBA" id="ARBA00006336"/>
    </source>
</evidence>
<dbReference type="InterPro" id="IPR000868">
    <property type="entry name" value="Isochorismatase-like_dom"/>
</dbReference>
<accession>A0A9Q5P0P9</accession>
<evidence type="ECO:0000313" key="5">
    <source>
        <dbReference type="Proteomes" id="UP000177273"/>
    </source>
</evidence>
<evidence type="ECO:0000256" key="2">
    <source>
        <dbReference type="ARBA" id="ARBA00022801"/>
    </source>
</evidence>
<comment type="caution">
    <text evidence="4">The sequence shown here is derived from an EMBL/GenBank/DDBJ whole genome shotgun (WGS) entry which is preliminary data.</text>
</comment>
<evidence type="ECO:0000313" key="4">
    <source>
        <dbReference type="EMBL" id="OFI46644.1"/>
    </source>
</evidence>
<organism evidence="4 5">
    <name type="scientific">Floricoccus penangensis</name>
    <dbReference type="NCBI Taxonomy" id="1859475"/>
    <lineage>
        <taxon>Bacteria</taxon>
        <taxon>Bacillati</taxon>
        <taxon>Bacillota</taxon>
        <taxon>Bacilli</taxon>
        <taxon>Lactobacillales</taxon>
        <taxon>Streptococcaceae</taxon>
        <taxon>Floricoccus</taxon>
    </lineage>
</organism>
<dbReference type="Pfam" id="PF00857">
    <property type="entry name" value="Isochorismatase"/>
    <property type="match status" value="1"/>
</dbReference>
<sequence>MDKALILIDIQKAFRDGTWGERNNEFAELNASKLLKSFRQNNDMVIHINHISNNPESRFYFNSAGFEFQEHVLPIENEKVISKEVNSAFIGTDLKDILDANGIKTLVIAGLSTPHCVSTTTRMAGNYGYETILVEDATASFSLTDHKGRIFSAQEIQDITIATLHDEFAAIKSTEELIGDLFKS</sequence>
<dbReference type="Proteomes" id="UP000177273">
    <property type="component" value="Unassembled WGS sequence"/>
</dbReference>
<dbReference type="InterPro" id="IPR036380">
    <property type="entry name" value="Isochorismatase-like_sf"/>
</dbReference>
<name>A0A9Q5P0P9_9LACT</name>
<reference evidence="5" key="1">
    <citation type="submission" date="2016-09" db="EMBL/GenBank/DDBJ databases">
        <title>Draft genome sequence of a novel species of the family Streptococcaceae isolated from flowers.</title>
        <authorList>
            <person name="Chuah L.-O."/>
            <person name="Yap K.-P."/>
            <person name="Thong K.L."/>
            <person name="Liong M.T."/>
            <person name="Ahmad R."/>
            <person name="Rusul G."/>
        </authorList>
    </citation>
    <scope>NUCLEOTIDE SEQUENCE [LARGE SCALE GENOMIC DNA]</scope>
    <source>
        <strain evidence="5">HibF3</strain>
    </source>
</reference>
<dbReference type="SUPFAM" id="SSF52499">
    <property type="entry name" value="Isochorismatase-like hydrolases"/>
    <property type="match status" value="1"/>
</dbReference>
<gene>
    <name evidence="4" type="ORF">BG262_02245</name>
</gene>
<dbReference type="RefSeq" id="WP_070787777.1">
    <property type="nucleotide sequence ID" value="NZ_MKIQ01000027.1"/>
</dbReference>
<dbReference type="AlphaFoldDB" id="A0A9Q5P0P9"/>
<dbReference type="PANTHER" id="PTHR43540">
    <property type="entry name" value="PEROXYUREIDOACRYLATE/UREIDOACRYLATE AMIDOHYDROLASE-RELATED"/>
    <property type="match status" value="1"/>
</dbReference>
<dbReference type="OrthoDB" id="257098at2"/>